<sequence length="89" mass="10176">MSRVNIDFLHENEVEIVSRDLKSAGVNRSKEYLELCIRDYKEGLRVVFVAKTDSNTAVGISHLLLTSRYPGFREENIPEINDLLVVPNQ</sequence>
<dbReference type="EMBL" id="VTEI01000010">
    <property type="protein sequence ID" value="TYS14970.1"/>
    <property type="molecule type" value="Genomic_DNA"/>
</dbReference>
<dbReference type="RefSeq" id="WP_148941285.1">
    <property type="nucleotide sequence ID" value="NZ_VTEI01000010.1"/>
</dbReference>
<gene>
    <name evidence="1" type="ORF">FZC78_16870</name>
</gene>
<accession>A0A5D4NM35</accession>
<protein>
    <submittedName>
        <fullName evidence="1">Uncharacterized protein</fullName>
    </submittedName>
</protein>
<dbReference type="OrthoDB" id="9803772at2"/>
<dbReference type="Proteomes" id="UP000322267">
    <property type="component" value="Unassembled WGS sequence"/>
</dbReference>
<evidence type="ECO:0000313" key="2">
    <source>
        <dbReference type="Proteomes" id="UP000322267"/>
    </source>
</evidence>
<dbReference type="AlphaFoldDB" id="A0A5D4NM35"/>
<evidence type="ECO:0000313" key="1">
    <source>
        <dbReference type="EMBL" id="TYS14970.1"/>
    </source>
</evidence>
<organism evidence="1 2">
    <name type="scientific">Rossellomorea vietnamensis</name>
    <dbReference type="NCBI Taxonomy" id="218284"/>
    <lineage>
        <taxon>Bacteria</taxon>
        <taxon>Bacillati</taxon>
        <taxon>Bacillota</taxon>
        <taxon>Bacilli</taxon>
        <taxon>Bacillales</taxon>
        <taxon>Bacillaceae</taxon>
        <taxon>Rossellomorea</taxon>
    </lineage>
</organism>
<proteinExistence type="predicted"/>
<reference evidence="1 2" key="1">
    <citation type="submission" date="2019-08" db="EMBL/GenBank/DDBJ databases">
        <title>Bacillus genomes from the desert of Cuatro Cienegas, Coahuila.</title>
        <authorList>
            <person name="Olmedo-Alvarez G."/>
        </authorList>
    </citation>
    <scope>NUCLEOTIDE SEQUENCE [LARGE SCALE GENOMIC DNA]</scope>
    <source>
        <strain evidence="1 2">CH34_1T</strain>
    </source>
</reference>
<comment type="caution">
    <text evidence="1">The sequence shown here is derived from an EMBL/GenBank/DDBJ whole genome shotgun (WGS) entry which is preliminary data.</text>
</comment>
<name>A0A5D4NM35_9BACI</name>